<dbReference type="Gene3D" id="2.40.128.640">
    <property type="match status" value="1"/>
</dbReference>
<dbReference type="Pfam" id="PF03724">
    <property type="entry name" value="META"/>
    <property type="match status" value="1"/>
</dbReference>
<dbReference type="EMBL" id="QBKQ01000001">
    <property type="protein sequence ID" value="PTX44854.1"/>
    <property type="molecule type" value="Genomic_DNA"/>
</dbReference>
<dbReference type="InterPro" id="IPR007298">
    <property type="entry name" value="Cu-R_lipoprotein_NlpE"/>
</dbReference>
<dbReference type="InterPro" id="IPR053147">
    <property type="entry name" value="Hsp_HslJ-like"/>
</dbReference>
<dbReference type="AlphaFoldDB" id="A0A2T6AM00"/>
<evidence type="ECO:0000313" key="4">
    <source>
        <dbReference type="Proteomes" id="UP000244174"/>
    </source>
</evidence>
<gene>
    <name evidence="3" type="ORF">C8P64_0837</name>
</gene>
<keyword evidence="3" id="KW-0346">Stress response</keyword>
<dbReference type="OrthoDB" id="5348860at2"/>
<reference evidence="3 4" key="1">
    <citation type="submission" date="2018-04" db="EMBL/GenBank/DDBJ databases">
        <title>Genomic Encyclopedia of Archaeal and Bacterial Type Strains, Phase II (KMG-II): from individual species to whole genera.</title>
        <authorList>
            <person name="Goeker M."/>
        </authorList>
    </citation>
    <scope>NUCLEOTIDE SEQUENCE [LARGE SCALE GENOMIC DNA]</scope>
    <source>
        <strain evidence="3 4">DSM 23082</strain>
    </source>
</reference>
<dbReference type="Pfam" id="PF04170">
    <property type="entry name" value="NlpE"/>
    <property type="match status" value="1"/>
</dbReference>
<keyword evidence="1" id="KW-0732">Signal</keyword>
<keyword evidence="4" id="KW-1185">Reference proteome</keyword>
<dbReference type="PANTHER" id="PTHR35535">
    <property type="entry name" value="HEAT SHOCK PROTEIN HSLJ"/>
    <property type="match status" value="1"/>
</dbReference>
<name>A0A2T6AM00_9FLAO</name>
<organism evidence="3 4">
    <name type="scientific">Christiangramia gaetbulicola</name>
    <dbReference type="NCBI Taxonomy" id="703340"/>
    <lineage>
        <taxon>Bacteria</taxon>
        <taxon>Pseudomonadati</taxon>
        <taxon>Bacteroidota</taxon>
        <taxon>Flavobacteriia</taxon>
        <taxon>Flavobacteriales</taxon>
        <taxon>Flavobacteriaceae</taxon>
        <taxon>Christiangramia</taxon>
    </lineage>
</organism>
<dbReference type="PROSITE" id="PS51257">
    <property type="entry name" value="PROKAR_LIPOPROTEIN"/>
    <property type="match status" value="1"/>
</dbReference>
<proteinExistence type="predicted"/>
<evidence type="ECO:0000256" key="1">
    <source>
        <dbReference type="SAM" id="SignalP"/>
    </source>
</evidence>
<dbReference type="Gene3D" id="2.40.128.270">
    <property type="match status" value="1"/>
</dbReference>
<feature type="chain" id="PRO_5015682001" evidence="1">
    <location>
        <begin position="23"/>
        <end position="256"/>
    </location>
</feature>
<evidence type="ECO:0000313" key="3">
    <source>
        <dbReference type="EMBL" id="PTX44854.1"/>
    </source>
</evidence>
<evidence type="ECO:0000259" key="2">
    <source>
        <dbReference type="Pfam" id="PF03724"/>
    </source>
</evidence>
<dbReference type="InterPro" id="IPR005184">
    <property type="entry name" value="DUF306_Meta_HslJ"/>
</dbReference>
<dbReference type="RefSeq" id="WP_108170768.1">
    <property type="nucleotide sequence ID" value="NZ_QBKQ01000001.1"/>
</dbReference>
<feature type="signal peptide" evidence="1">
    <location>
        <begin position="1"/>
        <end position="22"/>
    </location>
</feature>
<protein>
    <submittedName>
        <fullName evidence="3">Heat shock protein HslJ</fullName>
    </submittedName>
</protein>
<sequence length="256" mass="29501">MKKLVIVFITGILMMLSCKSQMNNKSTESMGDNSRNSLDWNGTYYGVLPCADYEGIQTKVILNDDLTYSYQTRYKGKEDAEIITKTGKFKWSDDGSKVTLEGLPEPNMFLVGENRLFKLDKNGDKIKDELADKYILEKQENNLTNKYWKLVELLGKPVKTEGNQREIHFILRPEDQRIGGFAGCNNFNGSYEILPGNRINFSKMATTMKACIDMTQENEFLKVMERVDNYNLNEDRLQLNRARMAPLAKFEAVYFN</sequence>
<accession>A0A2T6AM00</accession>
<feature type="domain" description="DUF306" evidence="2">
    <location>
        <begin position="141"/>
        <end position="251"/>
    </location>
</feature>
<dbReference type="PANTHER" id="PTHR35535:SF1">
    <property type="entry name" value="HEAT SHOCK PROTEIN HSLJ"/>
    <property type="match status" value="1"/>
</dbReference>
<dbReference type="Proteomes" id="UP000244174">
    <property type="component" value="Unassembled WGS sequence"/>
</dbReference>
<dbReference type="InterPro" id="IPR038670">
    <property type="entry name" value="HslJ-like_sf"/>
</dbReference>
<comment type="caution">
    <text evidence="3">The sequence shown here is derived from an EMBL/GenBank/DDBJ whole genome shotgun (WGS) entry which is preliminary data.</text>
</comment>